<evidence type="ECO:0000313" key="1">
    <source>
        <dbReference type="EMBL" id="KFG75325.1"/>
    </source>
</evidence>
<dbReference type="STRING" id="1915400.FM21_04025"/>
<dbReference type="HOGENOM" id="CLU_086337_0_0_11"/>
<proteinExistence type="predicted"/>
<protein>
    <recommendedName>
        <fullName evidence="3">HNH endonuclease</fullName>
    </recommendedName>
</protein>
<evidence type="ECO:0000313" key="2">
    <source>
        <dbReference type="Proteomes" id="UP000029095"/>
    </source>
</evidence>
<dbReference type="Proteomes" id="UP000029095">
    <property type="component" value="Unassembled WGS sequence"/>
</dbReference>
<comment type="caution">
    <text evidence="1">The sequence shown here is derived from an EMBL/GenBank/DDBJ whole genome shotgun (WGS) entry which is preliminary data.</text>
</comment>
<dbReference type="RefSeq" id="WP_043372594.1">
    <property type="nucleotide sequence ID" value="NZ_KN039946.1"/>
</dbReference>
<accession>A0A086N2F7</accession>
<dbReference type="AlphaFoldDB" id="A0A086N2F7"/>
<gene>
    <name evidence="1" type="ORF">FM21_04025</name>
</gene>
<dbReference type="EMBL" id="JNFQ01000001">
    <property type="protein sequence ID" value="KFG75325.1"/>
    <property type="molecule type" value="Genomic_DNA"/>
</dbReference>
<keyword evidence="2" id="KW-1185">Reference proteome</keyword>
<organism evidence="1 2">
    <name type="scientific">Streptomyces mutabilis</name>
    <dbReference type="NCBI Taxonomy" id="67332"/>
    <lineage>
        <taxon>Bacteria</taxon>
        <taxon>Bacillati</taxon>
        <taxon>Actinomycetota</taxon>
        <taxon>Actinomycetes</taxon>
        <taxon>Kitasatosporales</taxon>
        <taxon>Streptomycetaceae</taxon>
        <taxon>Streptomyces</taxon>
    </lineage>
</organism>
<evidence type="ECO:0008006" key="3">
    <source>
        <dbReference type="Google" id="ProtNLM"/>
    </source>
</evidence>
<reference evidence="1 2" key="1">
    <citation type="submission" date="2014-05" db="EMBL/GenBank/DDBJ databases">
        <title>Complete genome sequence of the Streptomyces mutabilis TRM45540.</title>
        <authorList>
            <person name="Luo X."/>
            <person name="Zhang L."/>
        </authorList>
    </citation>
    <scope>NUCLEOTIDE SEQUENCE [LARGE SCALE GENOMIC DNA]</scope>
    <source>
        <strain evidence="1 2">TRM45540</strain>
    </source>
</reference>
<sequence>MTMPSWQETSAGSHKLGSMARAALWLVQVVGEGKIFTVAELREAFPDVAQIDRRMRGLRDYGWEIATAREDPELLSQERRFVTRGKDVWVPGQAKSPSHKASITNAQRARVMQGDGYMCRTCGIAAGEAYEDGVTQAVLNVARRRVALVGGEVTHELVTECQRCGRGNVDRTVHLPEVLARIEALAPLERSVLSGWVKADQRTYSSLEFLWGLYRTLPEESRQAVADALDLDDTDN</sequence>
<name>A0A086N2F7_9ACTN</name>